<dbReference type="EMBL" id="SRLO01001981">
    <property type="protein sequence ID" value="TNN34370.1"/>
    <property type="molecule type" value="Genomic_DNA"/>
</dbReference>
<name>A0A4Z2F0G7_9TELE</name>
<gene>
    <name evidence="2" type="ORF">EYF80_055472</name>
</gene>
<sequence length="104" mass="11262">MFSIVDTAPGTRRDRSLKTLTSSFACQTAAAVVSQVPPRDHLAEHSDPVLLQAPQDVVEGPRRLQQNDLRAAETSQAQRGLDSGTAPLDPPKQISLISNDRTMN</sequence>
<protein>
    <submittedName>
        <fullName evidence="2">Uncharacterized protein</fullName>
    </submittedName>
</protein>
<dbReference type="AlphaFoldDB" id="A0A4Z2F0G7"/>
<feature type="region of interest" description="Disordered" evidence="1">
    <location>
        <begin position="62"/>
        <end position="104"/>
    </location>
</feature>
<accession>A0A4Z2F0G7</accession>
<evidence type="ECO:0000313" key="2">
    <source>
        <dbReference type="EMBL" id="TNN34370.1"/>
    </source>
</evidence>
<evidence type="ECO:0000313" key="3">
    <source>
        <dbReference type="Proteomes" id="UP000314294"/>
    </source>
</evidence>
<feature type="compositionally biased region" description="Polar residues" evidence="1">
    <location>
        <begin position="95"/>
        <end position="104"/>
    </location>
</feature>
<proteinExistence type="predicted"/>
<evidence type="ECO:0000256" key="1">
    <source>
        <dbReference type="SAM" id="MobiDB-lite"/>
    </source>
</evidence>
<dbReference type="Proteomes" id="UP000314294">
    <property type="component" value="Unassembled WGS sequence"/>
</dbReference>
<keyword evidence="3" id="KW-1185">Reference proteome</keyword>
<feature type="compositionally biased region" description="Polar residues" evidence="1">
    <location>
        <begin position="64"/>
        <end position="78"/>
    </location>
</feature>
<comment type="caution">
    <text evidence="2">The sequence shown here is derived from an EMBL/GenBank/DDBJ whole genome shotgun (WGS) entry which is preliminary data.</text>
</comment>
<reference evidence="2 3" key="1">
    <citation type="submission" date="2019-03" db="EMBL/GenBank/DDBJ databases">
        <title>First draft genome of Liparis tanakae, snailfish: a comprehensive survey of snailfish specific genes.</title>
        <authorList>
            <person name="Kim W."/>
            <person name="Song I."/>
            <person name="Jeong J.-H."/>
            <person name="Kim D."/>
            <person name="Kim S."/>
            <person name="Ryu S."/>
            <person name="Song J.Y."/>
            <person name="Lee S.K."/>
        </authorList>
    </citation>
    <scope>NUCLEOTIDE SEQUENCE [LARGE SCALE GENOMIC DNA]</scope>
    <source>
        <tissue evidence="2">Muscle</tissue>
    </source>
</reference>
<organism evidence="2 3">
    <name type="scientific">Liparis tanakae</name>
    <name type="common">Tanaka's snailfish</name>
    <dbReference type="NCBI Taxonomy" id="230148"/>
    <lineage>
        <taxon>Eukaryota</taxon>
        <taxon>Metazoa</taxon>
        <taxon>Chordata</taxon>
        <taxon>Craniata</taxon>
        <taxon>Vertebrata</taxon>
        <taxon>Euteleostomi</taxon>
        <taxon>Actinopterygii</taxon>
        <taxon>Neopterygii</taxon>
        <taxon>Teleostei</taxon>
        <taxon>Neoteleostei</taxon>
        <taxon>Acanthomorphata</taxon>
        <taxon>Eupercaria</taxon>
        <taxon>Perciformes</taxon>
        <taxon>Cottioidei</taxon>
        <taxon>Cottales</taxon>
        <taxon>Liparidae</taxon>
        <taxon>Liparis</taxon>
    </lineage>
</organism>